<accession>A0AB36KKV3</accession>
<comment type="caution">
    <text evidence="1">The sequence shown here is derived from an EMBL/GenBank/DDBJ whole genome shotgun (WGS) entry which is preliminary data.</text>
</comment>
<sequence>MVLNEARADVFKVMGNEETAEKALCEMKALSDKDLDGMGLISGIPEHQLPVYRAMIRGEPNDYFTKMKEFDGVLQSGDIILVTGKKLKSKLLVAAQLPFYLKARASHVAMVHADFICVDANPGAGVKHRTIAEVLADVEDNWRIIRFNAVNDDNRETMLSRCAYYIDQPYSIRPKKGSGAKFSYCSELVSKVLQSSNVRCLKIPKGVLVNPCHFDQLADKGKECKDITQTVRPFVPFLHEYKEMIAMQSHALIAGLMLNRYRDKQRKNLLANVQAQARAGKLPHETLVKVAQQIKAMEDKMSYRFWDSTPR</sequence>
<reference evidence="1 2" key="1">
    <citation type="journal article" date="2017" name="Mol. Ecol.">
        <title>Adaptation of the pathogen, Pseudomonas syringae, during experimental evolution on a native vs. alternative host plant.</title>
        <authorList>
            <person name="Meaden S."/>
            <person name="Koskella B."/>
        </authorList>
    </citation>
    <scope>NUCLEOTIDE SEQUENCE [LARGE SCALE GENOMIC DNA]</scope>
    <source>
        <strain evidence="1 2">PT23</strain>
    </source>
</reference>
<gene>
    <name evidence="1" type="ORF">BTW15_26055</name>
</gene>
<dbReference type="InterPro" id="IPR038765">
    <property type="entry name" value="Papain-like_cys_pep_sf"/>
</dbReference>
<evidence type="ECO:0000313" key="2">
    <source>
        <dbReference type="Proteomes" id="UP000189855"/>
    </source>
</evidence>
<proteinExistence type="predicted"/>
<dbReference type="SUPFAM" id="SSF54001">
    <property type="entry name" value="Cysteine proteinases"/>
    <property type="match status" value="1"/>
</dbReference>
<dbReference type="EMBL" id="MSDS01000040">
    <property type="protein sequence ID" value="OPE57216.1"/>
    <property type="molecule type" value="Genomic_DNA"/>
</dbReference>
<dbReference type="AlphaFoldDB" id="A0AB36KKV3"/>
<dbReference type="Gene3D" id="3.90.1720.10">
    <property type="entry name" value="endopeptidase domain like (from Nostoc punctiforme)"/>
    <property type="match status" value="1"/>
</dbReference>
<organism evidence="1 2">
    <name type="scientific">Pseudomonas syringae pv. tomato</name>
    <dbReference type="NCBI Taxonomy" id="323"/>
    <lineage>
        <taxon>Bacteria</taxon>
        <taxon>Pseudomonadati</taxon>
        <taxon>Pseudomonadota</taxon>
        <taxon>Gammaproteobacteria</taxon>
        <taxon>Pseudomonadales</taxon>
        <taxon>Pseudomonadaceae</taxon>
        <taxon>Pseudomonas</taxon>
    </lineage>
</organism>
<protein>
    <submittedName>
        <fullName evidence="1">Uncharacterized protein</fullName>
    </submittedName>
</protein>
<evidence type="ECO:0000313" key="1">
    <source>
        <dbReference type="EMBL" id="OPE57216.1"/>
    </source>
</evidence>
<name>A0AB36KKV3_PSEUB</name>
<dbReference type="Proteomes" id="UP000189855">
    <property type="component" value="Unassembled WGS sequence"/>
</dbReference>
<dbReference type="Pfam" id="PF05708">
    <property type="entry name" value="Peptidase_C92"/>
    <property type="match status" value="1"/>
</dbReference>
<dbReference type="InterPro" id="IPR024453">
    <property type="entry name" value="Peptidase_C92"/>
</dbReference>